<dbReference type="PANTHER" id="PTHR42070">
    <property type="entry name" value="FILAMENT ASSOCIATED PROTEIN, PUTATIVE (AFU_ORTHOLOGUE AFUA_8G06630)-RELATED"/>
    <property type="match status" value="1"/>
</dbReference>
<accession>A0A9Q9B731</accession>
<keyword evidence="4" id="KW-1185">Reference proteome</keyword>
<protein>
    <recommendedName>
        <fullName evidence="5">BZIP domain-containing protein</fullName>
    </recommendedName>
</protein>
<proteinExistence type="predicted"/>
<feature type="coiled-coil region" evidence="1">
    <location>
        <begin position="26"/>
        <end position="53"/>
    </location>
</feature>
<dbReference type="EMBL" id="CP099428">
    <property type="protein sequence ID" value="USW58633.1"/>
    <property type="molecule type" value="Genomic_DNA"/>
</dbReference>
<keyword evidence="1" id="KW-0175">Coiled coil</keyword>
<organism evidence="3 4">
    <name type="scientific">Septoria linicola</name>
    <dbReference type="NCBI Taxonomy" id="215465"/>
    <lineage>
        <taxon>Eukaryota</taxon>
        <taxon>Fungi</taxon>
        <taxon>Dikarya</taxon>
        <taxon>Ascomycota</taxon>
        <taxon>Pezizomycotina</taxon>
        <taxon>Dothideomycetes</taxon>
        <taxon>Dothideomycetidae</taxon>
        <taxon>Mycosphaerellales</taxon>
        <taxon>Mycosphaerellaceae</taxon>
        <taxon>Septoria</taxon>
    </lineage>
</organism>
<gene>
    <name evidence="3" type="ORF">Slin15195_G119520</name>
</gene>
<feature type="compositionally biased region" description="Low complexity" evidence="2">
    <location>
        <begin position="142"/>
        <end position="159"/>
    </location>
</feature>
<reference evidence="3" key="1">
    <citation type="submission" date="2022-06" db="EMBL/GenBank/DDBJ databases">
        <title>Complete genome sequences of two strains of the flax pathogen Septoria linicola.</title>
        <authorList>
            <person name="Lapalu N."/>
            <person name="Simon A."/>
            <person name="Demenou B."/>
            <person name="Paumier D."/>
            <person name="Guillot M.-P."/>
            <person name="Gout L."/>
            <person name="Valade R."/>
        </authorList>
    </citation>
    <scope>NUCLEOTIDE SEQUENCE</scope>
    <source>
        <strain evidence="3">SE15195</strain>
    </source>
</reference>
<dbReference type="PANTHER" id="PTHR42070:SF1">
    <property type="entry name" value="FILAMENT ASSOCIATED PROTEIN, PUTATIVE (AFU_ORTHOLOGUE AFUA_8G06630)-RELATED"/>
    <property type="match status" value="1"/>
</dbReference>
<dbReference type="OrthoDB" id="4505928at2759"/>
<feature type="region of interest" description="Disordered" evidence="2">
    <location>
        <begin position="132"/>
        <end position="195"/>
    </location>
</feature>
<evidence type="ECO:0000313" key="3">
    <source>
        <dbReference type="EMBL" id="USW58633.1"/>
    </source>
</evidence>
<sequence length="289" mass="31048">MVAALKGANARADDLARVRGNQRRSRARHKEYVQELEDKVRRCERQGVQATEAMQAAAREIAAENAYLKELLRCNGIEVPRTGLVDSPSSSKHLLSLDYHNLVGHVKTAKIAHLAPAMDAMPLGRLITTQGQSKLGRTPPASNSSSQRYSPQYSSPGSGHLDQSSQWSVPTPSSEALDLQLPPASLSTNSKPQPAVHTQEFTTPEFDPATSYGAHAYGDSIYASLLASSYESSENAAPWCGVAGTIPPPTSSSTAPAHPPIEDMLEAYNIPPQDHVFAALHGHEILIGQ</sequence>
<evidence type="ECO:0000256" key="1">
    <source>
        <dbReference type="SAM" id="Coils"/>
    </source>
</evidence>
<dbReference type="Proteomes" id="UP001056384">
    <property type="component" value="Chromosome 11"/>
</dbReference>
<dbReference type="CDD" id="cd14688">
    <property type="entry name" value="bZIP_YAP"/>
    <property type="match status" value="1"/>
</dbReference>
<evidence type="ECO:0000313" key="4">
    <source>
        <dbReference type="Proteomes" id="UP001056384"/>
    </source>
</evidence>
<feature type="compositionally biased region" description="Polar residues" evidence="2">
    <location>
        <begin position="161"/>
        <end position="174"/>
    </location>
</feature>
<evidence type="ECO:0000256" key="2">
    <source>
        <dbReference type="SAM" id="MobiDB-lite"/>
    </source>
</evidence>
<dbReference type="AlphaFoldDB" id="A0A9Q9B731"/>
<evidence type="ECO:0008006" key="5">
    <source>
        <dbReference type="Google" id="ProtNLM"/>
    </source>
</evidence>
<name>A0A9Q9B731_9PEZI</name>